<evidence type="ECO:0000313" key="1">
    <source>
        <dbReference type="EMBL" id="KAA6378348.1"/>
    </source>
</evidence>
<protein>
    <submittedName>
        <fullName evidence="1">Uncharacterized protein</fullName>
    </submittedName>
</protein>
<accession>A0A5J4V6L2</accession>
<dbReference type="EMBL" id="SNRW01009206">
    <property type="protein sequence ID" value="KAA6378348.1"/>
    <property type="molecule type" value="Genomic_DNA"/>
</dbReference>
<evidence type="ECO:0000313" key="2">
    <source>
        <dbReference type="Proteomes" id="UP000324800"/>
    </source>
</evidence>
<reference evidence="1 2" key="1">
    <citation type="submission" date="2019-03" db="EMBL/GenBank/DDBJ databases">
        <title>Single cell metagenomics reveals metabolic interactions within the superorganism composed of flagellate Streblomastix strix and complex community of Bacteroidetes bacteria on its surface.</title>
        <authorList>
            <person name="Treitli S.C."/>
            <person name="Kolisko M."/>
            <person name="Husnik F."/>
            <person name="Keeling P."/>
            <person name="Hampl V."/>
        </authorList>
    </citation>
    <scope>NUCLEOTIDE SEQUENCE [LARGE SCALE GENOMIC DNA]</scope>
    <source>
        <strain evidence="1">ST1C</strain>
    </source>
</reference>
<sequence length="187" mass="20444">MSGISFSDIMDVFAKLSGGKSGGFSGGRSFGKSISLHNTQSGGLSNNKSGGNFTFLDGFNIEQTNMNDNFDDITNHKTNIYLGKLQKVQAGVGTTDQETTLMGNEITSYTDIQNDGQLQIDLNNPTFYDSVILSQLIDGINKELGSNIFAVVQLIFVPAYEEEEEVDVNTELDPYFIRSVVVRSNKD</sequence>
<organism evidence="1 2">
    <name type="scientific">Streblomastix strix</name>
    <dbReference type="NCBI Taxonomy" id="222440"/>
    <lineage>
        <taxon>Eukaryota</taxon>
        <taxon>Metamonada</taxon>
        <taxon>Preaxostyla</taxon>
        <taxon>Oxymonadida</taxon>
        <taxon>Streblomastigidae</taxon>
        <taxon>Streblomastix</taxon>
    </lineage>
</organism>
<comment type="caution">
    <text evidence="1">The sequence shown here is derived from an EMBL/GenBank/DDBJ whole genome shotgun (WGS) entry which is preliminary data.</text>
</comment>
<dbReference type="AlphaFoldDB" id="A0A5J4V6L2"/>
<gene>
    <name evidence="1" type="ORF">EZS28_026125</name>
</gene>
<dbReference type="Proteomes" id="UP000324800">
    <property type="component" value="Unassembled WGS sequence"/>
</dbReference>
<name>A0A5J4V6L2_9EUKA</name>
<proteinExistence type="predicted"/>